<organism evidence="8 9">
    <name type="scientific">Roseibium album</name>
    <dbReference type="NCBI Taxonomy" id="311410"/>
    <lineage>
        <taxon>Bacteria</taxon>
        <taxon>Pseudomonadati</taxon>
        <taxon>Pseudomonadota</taxon>
        <taxon>Alphaproteobacteria</taxon>
        <taxon>Hyphomicrobiales</taxon>
        <taxon>Stappiaceae</taxon>
        <taxon>Roseibium</taxon>
    </lineage>
</organism>
<accession>A0A0M6Z5K8</accession>
<dbReference type="GeneID" id="97670126"/>
<dbReference type="EMBL" id="CXWC01000010">
    <property type="protein sequence ID" value="CTQ71033.1"/>
    <property type="molecule type" value="Genomic_DNA"/>
</dbReference>
<dbReference type="Proteomes" id="UP000049983">
    <property type="component" value="Unassembled WGS sequence"/>
</dbReference>
<evidence type="ECO:0000256" key="7">
    <source>
        <dbReference type="PIRSR" id="PIRSR613078-3"/>
    </source>
</evidence>
<dbReference type="InterPro" id="IPR029033">
    <property type="entry name" value="His_PPase_superfam"/>
</dbReference>
<evidence type="ECO:0000256" key="5">
    <source>
        <dbReference type="ARBA" id="ARBA00023235"/>
    </source>
</evidence>
<dbReference type="Pfam" id="PF00300">
    <property type="entry name" value="His_Phos_1"/>
    <property type="match status" value="1"/>
</dbReference>
<dbReference type="GO" id="GO:0004619">
    <property type="term" value="F:phosphoglycerate mutase activity"/>
    <property type="evidence" value="ECO:0007669"/>
    <property type="project" value="UniProtKB-EC"/>
</dbReference>
<reference evidence="9" key="1">
    <citation type="submission" date="2015-07" db="EMBL/GenBank/DDBJ databases">
        <authorList>
            <person name="Rodrigo-Torres Lidia"/>
            <person name="Arahal R.David."/>
        </authorList>
    </citation>
    <scope>NUCLEOTIDE SEQUENCE [LARGE SCALE GENOMIC DNA]</scope>
    <source>
        <strain evidence="9">CECT 5096</strain>
    </source>
</reference>
<evidence type="ECO:0000256" key="6">
    <source>
        <dbReference type="PIRSR" id="PIRSR613078-2"/>
    </source>
</evidence>
<dbReference type="Gene3D" id="3.40.50.1240">
    <property type="entry name" value="Phosphoglycerate mutase-like"/>
    <property type="match status" value="1"/>
</dbReference>
<dbReference type="EC" id="5.4.2.11" evidence="2"/>
<evidence type="ECO:0000256" key="2">
    <source>
        <dbReference type="ARBA" id="ARBA00012028"/>
    </source>
</evidence>
<dbReference type="AlphaFoldDB" id="A0A0M6Z5K8"/>
<dbReference type="GO" id="GO:0006094">
    <property type="term" value="P:gluconeogenesis"/>
    <property type="evidence" value="ECO:0007669"/>
    <property type="project" value="UniProtKB-KW"/>
</dbReference>
<dbReference type="PANTHER" id="PTHR11931">
    <property type="entry name" value="PHOSPHOGLYCERATE MUTASE"/>
    <property type="match status" value="1"/>
</dbReference>
<evidence type="ECO:0000256" key="1">
    <source>
        <dbReference type="ARBA" id="ARBA00006717"/>
    </source>
</evidence>
<dbReference type="GO" id="GO:0006096">
    <property type="term" value="P:glycolytic process"/>
    <property type="evidence" value="ECO:0007669"/>
    <property type="project" value="UniProtKB-KW"/>
</dbReference>
<comment type="similarity">
    <text evidence="1">Belongs to the phosphoglycerate mutase family. BPG-dependent PGAM subfamily.</text>
</comment>
<keyword evidence="9" id="KW-1185">Reference proteome</keyword>
<feature type="site" description="Transition state stabilizer" evidence="7">
    <location>
        <position position="175"/>
    </location>
</feature>
<feature type="binding site" evidence="6">
    <location>
        <position position="66"/>
    </location>
    <ligand>
        <name>substrate</name>
    </ligand>
</feature>
<evidence type="ECO:0000256" key="3">
    <source>
        <dbReference type="ARBA" id="ARBA00022432"/>
    </source>
</evidence>
<evidence type="ECO:0000313" key="9">
    <source>
        <dbReference type="Proteomes" id="UP000049983"/>
    </source>
</evidence>
<evidence type="ECO:0000313" key="8">
    <source>
        <dbReference type="EMBL" id="CTQ71033.1"/>
    </source>
</evidence>
<keyword evidence="5 8" id="KW-0413">Isomerase</keyword>
<proteinExistence type="inferred from homology"/>
<dbReference type="InterPro" id="IPR013078">
    <property type="entry name" value="His_Pase_superF_clade-1"/>
</dbReference>
<protein>
    <recommendedName>
        <fullName evidence="2">phosphoglycerate mutase (2,3-diphosphoglycerate-dependent)</fullName>
        <ecNumber evidence="2">5.4.2.11</ecNumber>
    </recommendedName>
</protein>
<dbReference type="SUPFAM" id="SSF53254">
    <property type="entry name" value="Phosphoglycerate mutase-like"/>
    <property type="match status" value="1"/>
</dbReference>
<dbReference type="RefSeq" id="WP_055113561.1">
    <property type="nucleotide sequence ID" value="NZ_CXWA01000001.1"/>
</dbReference>
<dbReference type="InterPro" id="IPR005952">
    <property type="entry name" value="Phosphogly_mut1"/>
</dbReference>
<keyword evidence="3" id="KW-0312">Gluconeogenesis</keyword>
<evidence type="ECO:0000256" key="4">
    <source>
        <dbReference type="ARBA" id="ARBA00023152"/>
    </source>
</evidence>
<sequence>MTDRFAILVRHAAYHQKPGTPSALQPFGLTDAGKEQAMAAGREVAALAQSQKWRLAGEIFCSRQLRAWQTATLLSHSLSDATGLDLRIKEDEALAERSVGALANLTIPEIERTLQEDPRYQIPPENWKADSHYRLPAQGAESLLEAGTRVADFLKNRLSVLNNLADANAQVFVGHGAALRHAAHHLGVLGFEDIRRLSMHHARPVVLKRAQDKTWHHHTGAWKERSLLENTTD</sequence>
<dbReference type="SMART" id="SM00855">
    <property type="entry name" value="PGAM"/>
    <property type="match status" value="1"/>
</dbReference>
<gene>
    <name evidence="8" type="primary">gpmA_2</name>
    <name evidence="8" type="ORF">LA5096_02757</name>
</gene>
<keyword evidence="4" id="KW-0324">Glycolysis</keyword>
<dbReference type="STRING" id="311410.LA5095_01502"/>
<dbReference type="OrthoDB" id="9781415at2"/>
<name>A0A0M6Z5K8_9HYPH</name>